<comment type="caution">
    <text evidence="1">The sequence shown here is derived from an EMBL/GenBank/DDBJ whole genome shotgun (WGS) entry which is preliminary data.</text>
</comment>
<dbReference type="InterPro" id="IPR013494">
    <property type="entry name" value="CHP02678"/>
</dbReference>
<evidence type="ECO:0008006" key="3">
    <source>
        <dbReference type="Google" id="ProtNLM"/>
    </source>
</evidence>
<protein>
    <recommendedName>
        <fullName evidence="3">TIGR02678 family protein</fullName>
    </recommendedName>
</protein>
<dbReference type="Pfam" id="PF09661">
    <property type="entry name" value="DUF2398"/>
    <property type="match status" value="1"/>
</dbReference>
<dbReference type="AlphaFoldDB" id="A0A229UUD0"/>
<keyword evidence="2" id="KW-1185">Reference proteome</keyword>
<gene>
    <name evidence="1" type="ORF">CF651_07125</name>
</gene>
<name>A0A229UUD0_9BACL</name>
<accession>A0A229UUD0</accession>
<proteinExistence type="predicted"/>
<organism evidence="1 2">
    <name type="scientific">Paenibacillus rigui</name>
    <dbReference type="NCBI Taxonomy" id="554312"/>
    <lineage>
        <taxon>Bacteria</taxon>
        <taxon>Bacillati</taxon>
        <taxon>Bacillota</taxon>
        <taxon>Bacilli</taxon>
        <taxon>Bacillales</taxon>
        <taxon>Paenibacillaceae</taxon>
        <taxon>Paenibacillus</taxon>
    </lineage>
</organism>
<dbReference type="OrthoDB" id="1654131at2"/>
<sequence length="406" mass="48309">MVHRMISEEALSEEIQTLVFLLWSEEWIYRDQKPELFFRIRSYENKLKTIFREWFHYPIYIGDGYVRLIKHPERKVLDPNPTHSLKYQMDYVLYACTLAFMEEKGEDQQFVLRELLESIKAYYPGGPDAISWSDHGVRTSLIRVIKTLEQERLLLMFDRAIEQFRDKEDYDLLMQISNGLRHVIRHTRLSLSEYSDKVSLREALHQEEIDDGKICEQQIWRRLFAQGCLFLTELSQDEVAYIERHGLHMQQKLEEVFQGVYLERYASTWILIHDKAREGKTIYPAYNTHSHVITVIGTHLRNRLELGEQWLNHRGYVALPSIDVFNLFVSVRRENQEHLAKSNLSDRALWEEVSNYMKRLGLVKVVNDEWIFSDALGRVAGGIVEEEESIKEETKREVEAYQNWLF</sequence>
<dbReference type="Proteomes" id="UP000215509">
    <property type="component" value="Unassembled WGS sequence"/>
</dbReference>
<evidence type="ECO:0000313" key="2">
    <source>
        <dbReference type="Proteomes" id="UP000215509"/>
    </source>
</evidence>
<reference evidence="1 2" key="1">
    <citation type="submission" date="2017-07" db="EMBL/GenBank/DDBJ databases">
        <title>Genome sequencing and assembly of Paenibacillus rigui.</title>
        <authorList>
            <person name="Mayilraj S."/>
        </authorList>
    </citation>
    <scope>NUCLEOTIDE SEQUENCE [LARGE SCALE GENOMIC DNA]</scope>
    <source>
        <strain evidence="1 2">JCM 16352</strain>
    </source>
</reference>
<dbReference type="EMBL" id="NMQW01000010">
    <property type="protein sequence ID" value="OXM87012.1"/>
    <property type="molecule type" value="Genomic_DNA"/>
</dbReference>
<evidence type="ECO:0000313" key="1">
    <source>
        <dbReference type="EMBL" id="OXM87012.1"/>
    </source>
</evidence>